<keyword evidence="4" id="KW-1003">Cell membrane</keyword>
<evidence type="ECO:0000313" key="22">
    <source>
        <dbReference type="Proteomes" id="UP000426424"/>
    </source>
</evidence>
<dbReference type="InterPro" id="IPR001610">
    <property type="entry name" value="PAC"/>
</dbReference>
<feature type="domain" description="HPt" evidence="20">
    <location>
        <begin position="1189"/>
        <end position="1292"/>
    </location>
</feature>
<dbReference type="EC" id="2.7.13.3" evidence="3"/>
<dbReference type="InterPro" id="IPR036890">
    <property type="entry name" value="HATPase_C_sf"/>
</dbReference>
<evidence type="ECO:0000313" key="21">
    <source>
        <dbReference type="EMBL" id="QGU33943.1"/>
    </source>
</evidence>
<dbReference type="InterPro" id="IPR036641">
    <property type="entry name" value="HPT_dom_sf"/>
</dbReference>
<comment type="catalytic activity">
    <reaction evidence="1">
        <text>ATP + protein L-histidine = ADP + protein N-phospho-L-histidine.</text>
        <dbReference type="EC" id="2.7.13.3"/>
    </reaction>
</comment>
<evidence type="ECO:0000256" key="13">
    <source>
        <dbReference type="PROSITE-ProRule" id="PRU00169"/>
    </source>
</evidence>
<evidence type="ECO:0000256" key="3">
    <source>
        <dbReference type="ARBA" id="ARBA00012438"/>
    </source>
</evidence>
<dbReference type="Pfam" id="PF01627">
    <property type="entry name" value="Hpt"/>
    <property type="match status" value="1"/>
</dbReference>
<feature type="domain" description="Histidine kinase" evidence="16">
    <location>
        <begin position="766"/>
        <end position="986"/>
    </location>
</feature>
<evidence type="ECO:0000256" key="8">
    <source>
        <dbReference type="ARBA" id="ARBA00022840"/>
    </source>
</evidence>
<dbReference type="PRINTS" id="PR00344">
    <property type="entry name" value="BCTRLSENSOR"/>
</dbReference>
<dbReference type="Pfam" id="PF00072">
    <property type="entry name" value="Response_reg"/>
    <property type="match status" value="1"/>
</dbReference>
<feature type="domain" description="PAS" evidence="18">
    <location>
        <begin position="625"/>
        <end position="669"/>
    </location>
</feature>
<dbReference type="OrthoDB" id="5555106at2"/>
<dbReference type="PANTHER" id="PTHR45339:SF1">
    <property type="entry name" value="HYBRID SIGNAL TRANSDUCTION HISTIDINE KINASE J"/>
    <property type="match status" value="1"/>
</dbReference>
<keyword evidence="10" id="KW-0902">Two-component regulatory system</keyword>
<keyword evidence="22" id="KW-1185">Reference proteome</keyword>
<dbReference type="PROSITE" id="PS50894">
    <property type="entry name" value="HPT"/>
    <property type="match status" value="1"/>
</dbReference>
<dbReference type="PROSITE" id="PS50113">
    <property type="entry name" value="PAC"/>
    <property type="match status" value="3"/>
</dbReference>
<evidence type="ECO:0000256" key="7">
    <source>
        <dbReference type="ARBA" id="ARBA00022741"/>
    </source>
</evidence>
<feature type="region of interest" description="Disordered" evidence="15">
    <location>
        <begin position="1"/>
        <end position="24"/>
    </location>
</feature>
<dbReference type="GO" id="GO:0005524">
    <property type="term" value="F:ATP binding"/>
    <property type="evidence" value="ECO:0007669"/>
    <property type="project" value="UniProtKB-KW"/>
</dbReference>
<dbReference type="SUPFAM" id="SSF52172">
    <property type="entry name" value="CheY-like"/>
    <property type="match status" value="1"/>
</dbReference>
<evidence type="ECO:0000256" key="15">
    <source>
        <dbReference type="SAM" id="MobiDB-lite"/>
    </source>
</evidence>
<dbReference type="PROSITE" id="PS50110">
    <property type="entry name" value="RESPONSE_REGULATORY"/>
    <property type="match status" value="1"/>
</dbReference>
<dbReference type="InterPro" id="IPR036097">
    <property type="entry name" value="HisK_dim/P_sf"/>
</dbReference>
<keyword evidence="11" id="KW-0472">Membrane</keyword>
<dbReference type="Proteomes" id="UP000426424">
    <property type="component" value="Chromosome"/>
</dbReference>
<dbReference type="Gene3D" id="3.30.450.20">
    <property type="entry name" value="PAS domain"/>
    <property type="match status" value="4"/>
</dbReference>
<evidence type="ECO:0000256" key="4">
    <source>
        <dbReference type="ARBA" id="ARBA00022475"/>
    </source>
</evidence>
<evidence type="ECO:0000256" key="2">
    <source>
        <dbReference type="ARBA" id="ARBA00004651"/>
    </source>
</evidence>
<organism evidence="21 22">
    <name type="scientific">Thermochromatium tepidum ATCC 43061</name>
    <dbReference type="NCBI Taxonomy" id="316276"/>
    <lineage>
        <taxon>Bacteria</taxon>
        <taxon>Pseudomonadati</taxon>
        <taxon>Pseudomonadota</taxon>
        <taxon>Gammaproteobacteria</taxon>
        <taxon>Chromatiales</taxon>
        <taxon>Chromatiaceae</taxon>
        <taxon>Thermochromatium</taxon>
    </lineage>
</organism>
<dbReference type="KEGG" id="ttp:E6P07_03180"/>
<keyword evidence="14" id="KW-0175">Coiled coil</keyword>
<name>A0A6I6EB34_THETI</name>
<feature type="modified residue" description="4-aspartylphosphate" evidence="13">
    <location>
        <position position="1062"/>
    </location>
</feature>
<evidence type="ECO:0000256" key="12">
    <source>
        <dbReference type="PROSITE-ProRule" id="PRU00110"/>
    </source>
</evidence>
<dbReference type="InterPro" id="IPR013656">
    <property type="entry name" value="PAS_4"/>
</dbReference>
<feature type="modified residue" description="Phosphohistidine" evidence="12">
    <location>
        <position position="1228"/>
    </location>
</feature>
<dbReference type="PROSITE" id="PS50109">
    <property type="entry name" value="HIS_KIN"/>
    <property type="match status" value="1"/>
</dbReference>
<dbReference type="CDD" id="cd16922">
    <property type="entry name" value="HATPase_EvgS-ArcB-TorS-like"/>
    <property type="match status" value="1"/>
</dbReference>
<evidence type="ECO:0000259" key="20">
    <source>
        <dbReference type="PROSITE" id="PS50894"/>
    </source>
</evidence>
<evidence type="ECO:0000259" key="19">
    <source>
        <dbReference type="PROSITE" id="PS50113"/>
    </source>
</evidence>
<keyword evidence="9" id="KW-1133">Transmembrane helix</keyword>
<dbReference type="SUPFAM" id="SSF47384">
    <property type="entry name" value="Homodimeric domain of signal transducing histidine kinase"/>
    <property type="match status" value="1"/>
</dbReference>
<keyword evidence="8" id="KW-0067">ATP-binding</keyword>
<dbReference type="Pfam" id="PF02518">
    <property type="entry name" value="HATPase_c"/>
    <property type="match status" value="1"/>
</dbReference>
<keyword evidence="6" id="KW-0812">Transmembrane</keyword>
<dbReference type="FunFam" id="3.30.565.10:FF:000010">
    <property type="entry name" value="Sensor histidine kinase RcsC"/>
    <property type="match status" value="1"/>
</dbReference>
<dbReference type="PROSITE" id="PS50112">
    <property type="entry name" value="PAS"/>
    <property type="match status" value="3"/>
</dbReference>
<dbReference type="EMBL" id="CP039268">
    <property type="protein sequence ID" value="QGU33943.1"/>
    <property type="molecule type" value="Genomic_DNA"/>
</dbReference>
<evidence type="ECO:0000256" key="14">
    <source>
        <dbReference type="SAM" id="Coils"/>
    </source>
</evidence>
<keyword evidence="5 13" id="KW-0597">Phosphoprotein</keyword>
<dbReference type="InterPro" id="IPR001789">
    <property type="entry name" value="Sig_transdc_resp-reg_receiver"/>
</dbReference>
<dbReference type="SMART" id="SM00091">
    <property type="entry name" value="PAS"/>
    <property type="match status" value="4"/>
</dbReference>
<dbReference type="InterPro" id="IPR035965">
    <property type="entry name" value="PAS-like_dom_sf"/>
</dbReference>
<dbReference type="Pfam" id="PF08447">
    <property type="entry name" value="PAS_3"/>
    <property type="match status" value="1"/>
</dbReference>
<dbReference type="SMART" id="SM00448">
    <property type="entry name" value="REC"/>
    <property type="match status" value="1"/>
</dbReference>
<feature type="coiled-coil region" evidence="14">
    <location>
        <begin position="208"/>
        <end position="242"/>
    </location>
</feature>
<dbReference type="NCBIfam" id="TIGR00229">
    <property type="entry name" value="sensory_box"/>
    <property type="match status" value="4"/>
</dbReference>
<dbReference type="InterPro" id="IPR005467">
    <property type="entry name" value="His_kinase_dom"/>
</dbReference>
<feature type="region of interest" description="Disordered" evidence="15">
    <location>
        <begin position="1137"/>
        <end position="1160"/>
    </location>
</feature>
<dbReference type="Gene3D" id="1.10.287.130">
    <property type="match status" value="1"/>
</dbReference>
<dbReference type="CDD" id="cd00088">
    <property type="entry name" value="HPT"/>
    <property type="match status" value="1"/>
</dbReference>
<dbReference type="Gene3D" id="3.30.565.10">
    <property type="entry name" value="Histidine kinase-like ATPase, C-terminal domain"/>
    <property type="match status" value="1"/>
</dbReference>
<feature type="domain" description="PAC" evidence="19">
    <location>
        <begin position="432"/>
        <end position="484"/>
    </location>
</feature>
<dbReference type="InterPro" id="IPR000700">
    <property type="entry name" value="PAS-assoc_C"/>
</dbReference>
<dbReference type="CDD" id="cd17546">
    <property type="entry name" value="REC_hyHK_CKI1_RcsC-like"/>
    <property type="match status" value="1"/>
</dbReference>
<proteinExistence type="predicted"/>
<keyword evidence="7" id="KW-0547">Nucleotide-binding</keyword>
<dbReference type="SUPFAM" id="SSF55874">
    <property type="entry name" value="ATPase domain of HSP90 chaperone/DNA topoisomerase II/histidine kinase"/>
    <property type="match status" value="1"/>
</dbReference>
<dbReference type="InterPro" id="IPR000014">
    <property type="entry name" value="PAS"/>
</dbReference>
<dbReference type="InterPro" id="IPR011006">
    <property type="entry name" value="CheY-like_superfamily"/>
</dbReference>
<evidence type="ECO:0000259" key="18">
    <source>
        <dbReference type="PROSITE" id="PS50112"/>
    </source>
</evidence>
<accession>A0A6I6EB34</accession>
<dbReference type="CDD" id="cd00082">
    <property type="entry name" value="HisKA"/>
    <property type="match status" value="1"/>
</dbReference>
<dbReference type="SMART" id="SM00388">
    <property type="entry name" value="HisKA"/>
    <property type="match status" value="1"/>
</dbReference>
<dbReference type="InterPro" id="IPR008207">
    <property type="entry name" value="Sig_transdc_His_kin_Hpt_dom"/>
</dbReference>
<feature type="domain" description="PAS" evidence="18">
    <location>
        <begin position="355"/>
        <end position="427"/>
    </location>
</feature>
<feature type="coiled-coil region" evidence="14">
    <location>
        <begin position="55"/>
        <end position="89"/>
    </location>
</feature>
<evidence type="ECO:0000256" key="6">
    <source>
        <dbReference type="ARBA" id="ARBA00022692"/>
    </source>
</evidence>
<protein>
    <recommendedName>
        <fullName evidence="3">histidine kinase</fullName>
        <ecNumber evidence="3">2.7.13.3</ecNumber>
    </recommendedName>
</protein>
<dbReference type="SUPFAM" id="SSF55785">
    <property type="entry name" value="PYP-like sensor domain (PAS domain)"/>
    <property type="match status" value="4"/>
</dbReference>
<evidence type="ECO:0000256" key="10">
    <source>
        <dbReference type="ARBA" id="ARBA00023012"/>
    </source>
</evidence>
<reference evidence="21 22" key="1">
    <citation type="submission" date="2019-12" db="EMBL/GenBank/DDBJ databases">
        <title>The complete genome of the thermophilic, anoxygenic phototrophic gammaproteobacterium Thermochromatium tepidum.</title>
        <authorList>
            <person name="Sattley W.M."/>
            <person name="Swingley W.D."/>
            <person name="Burchell B.M."/>
            <person name="Gurbani S.A."/>
            <person name="Kujawa C.M."/>
            <person name="Nuccio D.A."/>
            <person name="Schladweiler J."/>
            <person name="Shaffer K.N."/>
            <person name="Stokes L.M."/>
            <person name="Touchman J.W."/>
            <person name="Blankenship R.E."/>
            <person name="Madigan M.T."/>
        </authorList>
    </citation>
    <scope>NUCLEOTIDE SEQUENCE [LARGE SCALE GENOMIC DNA]</scope>
    <source>
        <strain evidence="21 22">ATCC 43061</strain>
    </source>
</reference>
<dbReference type="SMART" id="SM00387">
    <property type="entry name" value="HATPase_c"/>
    <property type="match status" value="1"/>
</dbReference>
<dbReference type="Gene3D" id="1.20.120.160">
    <property type="entry name" value="HPT domain"/>
    <property type="match status" value="1"/>
</dbReference>
<dbReference type="InterPro" id="IPR003594">
    <property type="entry name" value="HATPase_dom"/>
</dbReference>
<feature type="domain" description="Response regulatory" evidence="17">
    <location>
        <begin position="1013"/>
        <end position="1129"/>
    </location>
</feature>
<dbReference type="SMART" id="SM00073">
    <property type="entry name" value="HPT"/>
    <property type="match status" value="1"/>
</dbReference>
<gene>
    <name evidence="21" type="ORF">E6P07_03180</name>
</gene>
<dbReference type="Pfam" id="PF00512">
    <property type="entry name" value="HisKA"/>
    <property type="match status" value="1"/>
</dbReference>
<dbReference type="Gene3D" id="3.40.50.2300">
    <property type="match status" value="1"/>
</dbReference>
<dbReference type="SUPFAM" id="SSF47226">
    <property type="entry name" value="Histidine-containing phosphotransfer domain, HPT domain"/>
    <property type="match status" value="1"/>
</dbReference>
<evidence type="ECO:0000259" key="17">
    <source>
        <dbReference type="PROSITE" id="PS50110"/>
    </source>
</evidence>
<dbReference type="GO" id="GO:0005886">
    <property type="term" value="C:plasma membrane"/>
    <property type="evidence" value="ECO:0007669"/>
    <property type="project" value="UniProtKB-SubCell"/>
</dbReference>
<dbReference type="SMART" id="SM00086">
    <property type="entry name" value="PAC"/>
    <property type="match status" value="3"/>
</dbReference>
<dbReference type="Pfam" id="PF08448">
    <property type="entry name" value="PAS_4"/>
    <property type="match status" value="2"/>
</dbReference>
<feature type="domain" description="PAC" evidence="19">
    <location>
        <begin position="552"/>
        <end position="606"/>
    </location>
</feature>
<dbReference type="InterPro" id="IPR004358">
    <property type="entry name" value="Sig_transdc_His_kin-like_C"/>
</dbReference>
<evidence type="ECO:0000256" key="11">
    <source>
        <dbReference type="ARBA" id="ARBA00023136"/>
    </source>
</evidence>
<evidence type="ECO:0000256" key="1">
    <source>
        <dbReference type="ARBA" id="ARBA00000085"/>
    </source>
</evidence>
<feature type="domain" description="PAS" evidence="18">
    <location>
        <begin position="488"/>
        <end position="527"/>
    </location>
</feature>
<dbReference type="Pfam" id="PF13426">
    <property type="entry name" value="PAS_9"/>
    <property type="match status" value="1"/>
</dbReference>
<evidence type="ECO:0000256" key="5">
    <source>
        <dbReference type="ARBA" id="ARBA00022553"/>
    </source>
</evidence>
<dbReference type="PANTHER" id="PTHR45339">
    <property type="entry name" value="HYBRID SIGNAL TRANSDUCTION HISTIDINE KINASE J"/>
    <property type="match status" value="1"/>
</dbReference>
<dbReference type="InterPro" id="IPR013655">
    <property type="entry name" value="PAS_fold_3"/>
</dbReference>
<dbReference type="InterPro" id="IPR003661">
    <property type="entry name" value="HisK_dim/P_dom"/>
</dbReference>
<dbReference type="CDD" id="cd00130">
    <property type="entry name" value="PAS"/>
    <property type="match status" value="4"/>
</dbReference>
<feature type="domain" description="PAC" evidence="19">
    <location>
        <begin position="698"/>
        <end position="748"/>
    </location>
</feature>
<evidence type="ECO:0000256" key="9">
    <source>
        <dbReference type="ARBA" id="ARBA00022989"/>
    </source>
</evidence>
<comment type="subcellular location">
    <subcellularLocation>
        <location evidence="2">Cell membrane</location>
        <topology evidence="2">Multi-pass membrane protein</topology>
    </subcellularLocation>
</comment>
<sequence>MNDGDRGLDQADSTEPRDGRQGLSTDEIRERALAALHQGRFHIAEELLQGADVELAALVESLRIYQAELQIQNEELLRSQRQLQLALERFTAFFNDLPIAELVLDRQGLIQEVNYAAQDLFRLKPSHLRQHFFLRLVDESDRGQVAELWKRRLPERNQTLRLAEIRFQGDEGAPFIGDLYIAPLLDLEGGDDQYVCAIIDRTEAVQQRRALQVTNEQVQRREAELNERLKEMRGLYEVLRETSRHEAPLEEVLQRVVERLPAAWQFPELAEARLCLPEFEHQTPGFTPTVWMQTAPIRVDGLVVGEIQLAYRAPPPPGLADTPFLNDEQGLLEAVASHIAVYVERQREARRLSESREQYQVLAEHSPDWEYWLGPEGRYRYVSPACRELSGHTDEEFLADPHLITALIHPADRERWLQHFTAVLDSRERDHVCLELRLCARDGRERWVEHICNPVLSADGRYLGRRGVFRDITERKRIESELIKHSLAVEQSPESIVITDLDACIEYVNAAFTATTGYSREEVIGQNPRILQSGLTPPETFDDLWGSLLCGQVWRGELINKRKDGSIYTELAIISPIRQPDGRVTHYLAVKSNITEQRRLTEELDQYHHHLEELVEARTLELRQQTRSLQALLDNLPYLAWMKDREGRFVAVNRVFAEIKGRTPEEIIGLTDYDLWPREMAERYCADDAEVMASRCRRTREMPSRTNPDAIYETFKAPIIDDSGEVLGTVGFARDIRPQREMEAELARRAELAESAVRAKSAFLANMSHEIRTPMNAILGLTHLLRRELTDQAQIDRLDKIENAARHLLTVINDILDLSKIEAGKLQLFEEDFSVPMLVDQVRSMILNEVCTKGLTLKVELDPELHWLRGDMTRLRQALLNYASNAVKFTQSGFVAIRVRLLGRDADWCQVRFEVEDTGIGIAPDKQSKLFQAFEQADVSTTRRYGGTGLGLAITAQLVQMIGGEVGVESAEGRGSTFWFEVRLRPGQPGVLITQAHRLAAESKIRDRCAGARVLLAEDNPINREVVLELLSSVGLRVETAENGQVALEMAAVADYDLILMDVQMPVMDGLSATRAIRALPSGHDTPILALTANAFEDDKRACLEAGMNDFVPKPVEPLDLFNALLRWLPARLQPADTEAARQSQSATGAPDPASSHAYSSPRRTDLLAAIRLLPGIDLRQGLASLLGSQEKYLKLIERFIESHADDPRLFAEGLARRDGEGLARLAHGLKGVAGTLGLTAIAEQAQLLEMARRPEGFDAPDRLVVAIDAIDHALRALRNAVEQSQTSAQASYPSAVGLEVDLEQTRTLLDELAALLRDDNARARALYQKESARFAAIMPDEHAELGRLIERFDFESALALVAGVQRRLGRPEGALSQ</sequence>
<evidence type="ECO:0000259" key="16">
    <source>
        <dbReference type="PROSITE" id="PS50109"/>
    </source>
</evidence>
<dbReference type="GO" id="GO:0000155">
    <property type="term" value="F:phosphorelay sensor kinase activity"/>
    <property type="evidence" value="ECO:0007669"/>
    <property type="project" value="InterPro"/>
</dbReference>